<dbReference type="RefSeq" id="WP_211537199.1">
    <property type="nucleotide sequence ID" value="NZ_JAGSSV010000019.1"/>
</dbReference>
<protein>
    <submittedName>
        <fullName evidence="6">LysR family transcriptional regulator</fullName>
    </submittedName>
</protein>
<evidence type="ECO:0000313" key="7">
    <source>
        <dbReference type="Proteomes" id="UP000679722"/>
    </source>
</evidence>
<keyword evidence="3" id="KW-0238">DNA-binding</keyword>
<comment type="similarity">
    <text evidence="1">Belongs to the LysR transcriptional regulatory family.</text>
</comment>
<dbReference type="Gene3D" id="3.40.190.290">
    <property type="match status" value="1"/>
</dbReference>
<accession>A0ABS5HDM9</accession>
<evidence type="ECO:0000256" key="4">
    <source>
        <dbReference type="ARBA" id="ARBA00023163"/>
    </source>
</evidence>
<keyword evidence="4" id="KW-0804">Transcription</keyword>
<evidence type="ECO:0000256" key="1">
    <source>
        <dbReference type="ARBA" id="ARBA00009437"/>
    </source>
</evidence>
<dbReference type="InterPro" id="IPR036390">
    <property type="entry name" value="WH_DNA-bd_sf"/>
</dbReference>
<dbReference type="InterPro" id="IPR005119">
    <property type="entry name" value="LysR_subst-bd"/>
</dbReference>
<dbReference type="SUPFAM" id="SSF53850">
    <property type="entry name" value="Periplasmic binding protein-like II"/>
    <property type="match status" value="1"/>
</dbReference>
<dbReference type="PROSITE" id="PS50931">
    <property type="entry name" value="HTH_LYSR"/>
    <property type="match status" value="1"/>
</dbReference>
<comment type="caution">
    <text evidence="6">The sequence shown here is derived from an EMBL/GenBank/DDBJ whole genome shotgun (WGS) entry which is preliminary data.</text>
</comment>
<dbReference type="EMBL" id="JAGSSV010000019">
    <property type="protein sequence ID" value="MBR7889752.1"/>
    <property type="molecule type" value="Genomic_DNA"/>
</dbReference>
<dbReference type="Gene3D" id="1.10.10.10">
    <property type="entry name" value="Winged helix-like DNA-binding domain superfamily/Winged helix DNA-binding domain"/>
    <property type="match status" value="1"/>
</dbReference>
<name>A0ABS5HDM9_9GAMM</name>
<dbReference type="InterPro" id="IPR058163">
    <property type="entry name" value="LysR-type_TF_proteobact-type"/>
</dbReference>
<sequence>MYDLNEVRMFVSVMETGNLKESALRLGVSKSTLSRRISHLEQALSQPLLRRQANRLIANEAGVRFLPFAQKLLRTADEGHKAVETLKEEVSGSIVMYVHTSLAQSWFSKLVGDFLVAFPHIHLDIRVGQQPLREVKHHNLCLWVGDGVHDQLKSEKIATMSQSLYAGASYFERIGSIKDLNTLKRCSWVNSFHGHQDEVLLEHAELGRVLIPLPPSRLLVNQYELYVEDIIQGRGVGLLPNYFVTRLLQQRPGAVLPVLSEWTANPLPVYLQYPFGSMSKKLHTFIQYLRRHAQALG</sequence>
<keyword evidence="7" id="KW-1185">Reference proteome</keyword>
<evidence type="ECO:0000313" key="6">
    <source>
        <dbReference type="EMBL" id="MBR7889752.1"/>
    </source>
</evidence>
<dbReference type="InterPro" id="IPR000847">
    <property type="entry name" value="LysR_HTH_N"/>
</dbReference>
<evidence type="ECO:0000259" key="5">
    <source>
        <dbReference type="PROSITE" id="PS50931"/>
    </source>
</evidence>
<dbReference type="Proteomes" id="UP000679722">
    <property type="component" value="Unassembled WGS sequence"/>
</dbReference>
<dbReference type="PANTHER" id="PTHR30537">
    <property type="entry name" value="HTH-TYPE TRANSCRIPTIONAL REGULATOR"/>
    <property type="match status" value="1"/>
</dbReference>
<reference evidence="6 7" key="1">
    <citation type="submission" date="2021-04" db="EMBL/GenBank/DDBJ databases">
        <authorList>
            <person name="Sun C."/>
        </authorList>
    </citation>
    <scope>NUCLEOTIDE SEQUENCE [LARGE SCALE GENOMIC DNA]</scope>
    <source>
        <strain evidence="6 7">A79</strain>
    </source>
</reference>
<proteinExistence type="inferred from homology"/>
<keyword evidence="2" id="KW-0805">Transcription regulation</keyword>
<organism evidence="6 7">
    <name type="scientific">Marinomonas vulgaris</name>
    <dbReference type="NCBI Taxonomy" id="2823372"/>
    <lineage>
        <taxon>Bacteria</taxon>
        <taxon>Pseudomonadati</taxon>
        <taxon>Pseudomonadota</taxon>
        <taxon>Gammaproteobacteria</taxon>
        <taxon>Oceanospirillales</taxon>
        <taxon>Oceanospirillaceae</taxon>
        <taxon>Marinomonas</taxon>
    </lineage>
</organism>
<evidence type="ECO:0000256" key="2">
    <source>
        <dbReference type="ARBA" id="ARBA00023015"/>
    </source>
</evidence>
<dbReference type="InterPro" id="IPR036388">
    <property type="entry name" value="WH-like_DNA-bd_sf"/>
</dbReference>
<reference evidence="7" key="2">
    <citation type="submission" date="2023-07" db="EMBL/GenBank/DDBJ databases">
        <title>Marinomonas vulgaris A79, complete genome.</title>
        <authorList>
            <person name="Ying J.-J."/>
        </authorList>
    </citation>
    <scope>NUCLEOTIDE SEQUENCE [LARGE SCALE GENOMIC DNA]</scope>
    <source>
        <strain evidence="7">A79</strain>
    </source>
</reference>
<dbReference type="SUPFAM" id="SSF46785">
    <property type="entry name" value="Winged helix' DNA-binding domain"/>
    <property type="match status" value="1"/>
</dbReference>
<feature type="domain" description="HTH lysR-type" evidence="5">
    <location>
        <begin position="1"/>
        <end position="59"/>
    </location>
</feature>
<evidence type="ECO:0000256" key="3">
    <source>
        <dbReference type="ARBA" id="ARBA00023125"/>
    </source>
</evidence>
<gene>
    <name evidence="6" type="ORF">J9B83_12485</name>
</gene>
<dbReference type="Pfam" id="PF03466">
    <property type="entry name" value="LysR_substrate"/>
    <property type="match status" value="1"/>
</dbReference>
<dbReference type="Pfam" id="PF00126">
    <property type="entry name" value="HTH_1"/>
    <property type="match status" value="1"/>
</dbReference>
<dbReference type="PANTHER" id="PTHR30537:SF66">
    <property type="entry name" value="IRON-REGULATED VIRULENCE REGULATORY PROTEIN IRGB"/>
    <property type="match status" value="1"/>
</dbReference>